<comment type="cofactor">
    <cofactor evidence="2 11">
        <name>FAD</name>
        <dbReference type="ChEBI" id="CHEBI:57692"/>
    </cofactor>
</comment>
<dbReference type="Gene3D" id="3.90.660.20">
    <property type="entry name" value="Protoporphyrinogen oxidase, mitochondrial, domain 2"/>
    <property type="match status" value="1"/>
</dbReference>
<dbReference type="Pfam" id="PF01593">
    <property type="entry name" value="Amino_oxidase"/>
    <property type="match status" value="1"/>
</dbReference>
<reference evidence="13 14" key="1">
    <citation type="submission" date="2014-09" db="EMBL/GenBank/DDBJ databases">
        <title>Genome sequencing and annotation of Bacillus Okhensis strain Kh10-101T.</title>
        <authorList>
            <person name="Prakash J.S."/>
        </authorList>
    </citation>
    <scope>NUCLEOTIDE SEQUENCE [LARGE SCALE GENOMIC DNA]</scope>
    <source>
        <strain evidence="14">Kh10-101T</strain>
    </source>
</reference>
<keyword evidence="10 11" id="KW-0350">Heme biosynthesis</keyword>
<comment type="similarity">
    <text evidence="4 11">Belongs to the protoporphyrinogen/coproporphyrinogen oxidase family. Coproporphyrinogen III oxidase subfamily.</text>
</comment>
<evidence type="ECO:0000256" key="6">
    <source>
        <dbReference type="ARBA" id="ARBA00019046"/>
    </source>
</evidence>
<dbReference type="SUPFAM" id="SSF54373">
    <property type="entry name" value="FAD-linked reductases, C-terminal domain"/>
    <property type="match status" value="1"/>
</dbReference>
<dbReference type="AlphaFoldDB" id="A0A0B0IMC1"/>
<evidence type="ECO:0000256" key="3">
    <source>
        <dbReference type="ARBA" id="ARBA00004744"/>
    </source>
</evidence>
<dbReference type="Gene3D" id="3.50.50.60">
    <property type="entry name" value="FAD/NAD(P)-binding domain"/>
    <property type="match status" value="1"/>
</dbReference>
<dbReference type="EC" id="1.3.3.15" evidence="5 11"/>
<accession>A0A0B0IMC1</accession>
<proteinExistence type="inferred from homology"/>
<dbReference type="InterPro" id="IPR050464">
    <property type="entry name" value="Zeta_carotene_desat/Oxidored"/>
</dbReference>
<dbReference type="InterPro" id="IPR004572">
    <property type="entry name" value="Protoporphyrinogen_oxidase"/>
</dbReference>
<dbReference type="OrthoDB" id="9805195at2"/>
<comment type="catalytic activity">
    <reaction evidence="1">
        <text>coproporphyrinogen III + 3 O2 = coproporphyrin III + 3 H2O2</text>
        <dbReference type="Rhea" id="RHEA:43436"/>
        <dbReference type="ChEBI" id="CHEBI:15379"/>
        <dbReference type="ChEBI" id="CHEBI:16240"/>
        <dbReference type="ChEBI" id="CHEBI:57309"/>
        <dbReference type="ChEBI" id="CHEBI:131725"/>
        <dbReference type="EC" id="1.3.3.15"/>
    </reaction>
    <physiologicalReaction direction="left-to-right" evidence="1">
        <dbReference type="Rhea" id="RHEA:43437"/>
    </physiologicalReaction>
</comment>
<dbReference type="InterPro" id="IPR002937">
    <property type="entry name" value="Amino_oxidase"/>
</dbReference>
<evidence type="ECO:0000256" key="7">
    <source>
        <dbReference type="ARBA" id="ARBA00022630"/>
    </source>
</evidence>
<keyword evidence="7 11" id="KW-0285">Flavoprotein</keyword>
<dbReference type="GO" id="GO:0004729">
    <property type="term" value="F:oxygen-dependent protoporphyrinogen oxidase activity"/>
    <property type="evidence" value="ECO:0007669"/>
    <property type="project" value="UniProtKB-UniRule"/>
</dbReference>
<dbReference type="Proteomes" id="UP000030832">
    <property type="component" value="Unassembled WGS sequence"/>
</dbReference>
<dbReference type="NCBIfam" id="TIGR00562">
    <property type="entry name" value="proto_IX_ox"/>
    <property type="match status" value="1"/>
</dbReference>
<organism evidence="13 14">
    <name type="scientific">Halalkalibacter okhensis</name>
    <dbReference type="NCBI Taxonomy" id="333138"/>
    <lineage>
        <taxon>Bacteria</taxon>
        <taxon>Bacillati</taxon>
        <taxon>Bacillota</taxon>
        <taxon>Bacilli</taxon>
        <taxon>Bacillales</taxon>
        <taxon>Bacillaceae</taxon>
        <taxon>Halalkalibacter</taxon>
    </lineage>
</organism>
<evidence type="ECO:0000259" key="12">
    <source>
        <dbReference type="Pfam" id="PF01593"/>
    </source>
</evidence>
<dbReference type="UniPathway" id="UPA00252"/>
<feature type="domain" description="Amine oxidase" evidence="12">
    <location>
        <begin position="14"/>
        <end position="465"/>
    </location>
</feature>
<dbReference type="PANTHER" id="PTHR42923">
    <property type="entry name" value="PROTOPORPHYRINOGEN OXIDASE"/>
    <property type="match status" value="1"/>
</dbReference>
<evidence type="ECO:0000256" key="4">
    <source>
        <dbReference type="ARBA" id="ARBA00008310"/>
    </source>
</evidence>
<comment type="caution">
    <text evidence="13">The sequence shown here is derived from an EMBL/GenBank/DDBJ whole genome shotgun (WGS) entry which is preliminary data.</text>
</comment>
<keyword evidence="14" id="KW-1185">Reference proteome</keyword>
<dbReference type="NCBIfam" id="NF008845">
    <property type="entry name" value="PRK11883.1-5"/>
    <property type="match status" value="1"/>
</dbReference>
<dbReference type="EMBL" id="JRJU01000001">
    <property type="protein sequence ID" value="KHF42027.1"/>
    <property type="molecule type" value="Genomic_DNA"/>
</dbReference>
<dbReference type="InterPro" id="IPR036188">
    <property type="entry name" value="FAD/NAD-bd_sf"/>
</dbReference>
<evidence type="ECO:0000256" key="2">
    <source>
        <dbReference type="ARBA" id="ARBA00001974"/>
    </source>
</evidence>
<dbReference type="RefSeq" id="WP_034625278.1">
    <property type="nucleotide sequence ID" value="NZ_JRJU01000001.1"/>
</dbReference>
<dbReference type="SUPFAM" id="SSF51905">
    <property type="entry name" value="FAD/NAD(P)-binding domain"/>
    <property type="match status" value="1"/>
</dbReference>
<comment type="pathway">
    <text evidence="3 11">Porphyrin-containing compound metabolism; protoheme biosynthesis.</text>
</comment>
<name>A0A0B0IMC1_9BACI</name>
<dbReference type="PANTHER" id="PTHR42923:SF3">
    <property type="entry name" value="PROTOPORPHYRINOGEN OXIDASE"/>
    <property type="match status" value="1"/>
</dbReference>
<evidence type="ECO:0000256" key="10">
    <source>
        <dbReference type="ARBA" id="ARBA00023133"/>
    </source>
</evidence>
<dbReference type="GO" id="GO:0006783">
    <property type="term" value="P:heme biosynthetic process"/>
    <property type="evidence" value="ECO:0007669"/>
    <property type="project" value="UniProtKB-UniRule"/>
</dbReference>
<dbReference type="STRING" id="333138.LQ50_01710"/>
<comment type="function">
    <text evidence="11">Involved in coproporphyrin-dependent heme b biosynthesis. Catalyzes the oxidation of coproporphyrinogen III to coproporphyrin III.</text>
</comment>
<gene>
    <name evidence="13" type="ORF">LQ50_01710</name>
</gene>
<keyword evidence="8 11" id="KW-0274">FAD</keyword>
<dbReference type="GO" id="GO:0005737">
    <property type="term" value="C:cytoplasm"/>
    <property type="evidence" value="ECO:0007669"/>
    <property type="project" value="UniProtKB-SubCell"/>
</dbReference>
<dbReference type="eggNOG" id="COG1232">
    <property type="taxonomic scope" value="Bacteria"/>
</dbReference>
<keyword evidence="11" id="KW-0963">Cytoplasm</keyword>
<keyword evidence="9 11" id="KW-0560">Oxidoreductase</keyword>
<comment type="subcellular location">
    <subcellularLocation>
        <location evidence="11">Cytoplasm</location>
    </subcellularLocation>
</comment>
<evidence type="ECO:0000313" key="13">
    <source>
        <dbReference type="EMBL" id="KHF42027.1"/>
    </source>
</evidence>
<sequence length="467" mass="51639">MRKGKRIAIIGGGMTGMAAAFKLEKARASGADISYDLYEKSERLGGKIQTVRENGFVIELGPDSYLARKDCMTRLAKEVELEDELLFNDSGQAYVLKGETLHPIPGGAIMGIPTEIKPFLHTSLFSPIGKLRAAGDFFYPRVTAKDEDISLGHFFRLRLGNEVVDNLIEPLLSGIYAGNLDKLSLKATFPQFLQVEQKHGSLIRGMKGAKGKQPNSQSEAGKSKGMFLSFRRGLQSFIDAIEAKLDPSSVHKSSELTKVVKQENHFQLSFATGENAIYDAVIVTTPPMVTANLLMDYPYFNYFHEMESTTVATVALAYKKDKVTCPYEGTGFVVSKKSNHTITACTWTHNKWQHATPEGYALLRAYVGRAGDSAIVSRSDEEILRAVLYDLKQIMTIEGDPEFFIIKRWPSSMPQYNVGHTYKIAKVKEDIVRNLPGLYLAGAGYDGIGLPDCISQGEAVVEQILNR</sequence>
<evidence type="ECO:0000256" key="1">
    <source>
        <dbReference type="ARBA" id="ARBA00001755"/>
    </source>
</evidence>
<evidence type="ECO:0000256" key="8">
    <source>
        <dbReference type="ARBA" id="ARBA00022827"/>
    </source>
</evidence>
<evidence type="ECO:0000256" key="9">
    <source>
        <dbReference type="ARBA" id="ARBA00023002"/>
    </source>
</evidence>
<evidence type="ECO:0000313" key="14">
    <source>
        <dbReference type="Proteomes" id="UP000030832"/>
    </source>
</evidence>
<protein>
    <recommendedName>
        <fullName evidence="6 11">Coproporphyrinogen III oxidase</fullName>
        <ecNumber evidence="5 11">1.3.3.15</ecNumber>
    </recommendedName>
</protein>
<evidence type="ECO:0000256" key="11">
    <source>
        <dbReference type="RuleBase" id="RU364052"/>
    </source>
</evidence>
<evidence type="ECO:0000256" key="5">
    <source>
        <dbReference type="ARBA" id="ARBA00012402"/>
    </source>
</evidence>
<dbReference type="Gene3D" id="1.10.3110.10">
    <property type="entry name" value="protoporphyrinogen ix oxidase, domain 3"/>
    <property type="match status" value="1"/>
</dbReference>